<dbReference type="HAMAP" id="MF_00302">
    <property type="entry name" value="ClpS"/>
    <property type="match status" value="1"/>
</dbReference>
<keyword evidence="4" id="KW-0645">Protease</keyword>
<accession>A0A0H5QAP9</accession>
<dbReference type="FunFam" id="3.30.1390.10:FF:000002">
    <property type="entry name" value="ATP-dependent Clp protease adapter protein ClpS"/>
    <property type="match status" value="1"/>
</dbReference>
<dbReference type="EMBL" id="CVTF01000044">
    <property type="protein sequence ID" value="CRY99074.1"/>
    <property type="molecule type" value="Genomic_DNA"/>
</dbReference>
<reference evidence="4 5" key="1">
    <citation type="submission" date="2014-11" db="EMBL/GenBank/DDBJ databases">
        <authorList>
            <person name="Diene M.Seydina."/>
        </authorList>
    </citation>
    <scope>NUCLEOTIDE SEQUENCE [LARGE SCALE GENOMIC DNA]</scope>
    <source>
        <strain evidence="4 5">Neisseria meningitidis CHUV</strain>
    </source>
</reference>
<dbReference type="AlphaFoldDB" id="A0A0H5QAP9"/>
<proteinExistence type="inferred from homology"/>
<dbReference type="GO" id="GO:0006508">
    <property type="term" value="P:proteolysis"/>
    <property type="evidence" value="ECO:0007669"/>
    <property type="project" value="UniProtKB-UniRule"/>
</dbReference>
<evidence type="ECO:0000256" key="1">
    <source>
        <dbReference type="HAMAP-Rule" id="MF_00302"/>
    </source>
</evidence>
<dbReference type="InterPro" id="IPR014719">
    <property type="entry name" value="Ribosomal_bL12_C/ClpS-like"/>
</dbReference>
<comment type="similarity">
    <text evidence="1">Belongs to the ClpS family.</text>
</comment>
<dbReference type="PANTHER" id="PTHR33473:SF19">
    <property type="entry name" value="ATP-DEPENDENT CLP PROTEASE ADAPTER PROTEIN CLPS"/>
    <property type="match status" value="1"/>
</dbReference>
<feature type="domain" description="Adaptor protein ClpS core" evidence="3">
    <location>
        <begin position="101"/>
        <end position="178"/>
    </location>
</feature>
<gene>
    <name evidence="1" type="primary">clpS</name>
</gene>
<comment type="function">
    <text evidence="1">Involved in the modulation of the specificity of the ClpAP-mediated ATP-dependent protein degradation.</text>
</comment>
<dbReference type="Pfam" id="PF02617">
    <property type="entry name" value="ClpS"/>
    <property type="match status" value="1"/>
</dbReference>
<feature type="region of interest" description="Disordered" evidence="2">
    <location>
        <begin position="1"/>
        <end position="24"/>
    </location>
</feature>
<dbReference type="Gene3D" id="3.30.1390.10">
    <property type="match status" value="1"/>
</dbReference>
<sequence length="183" mass="20571">MPLETSYTQKLTKSAKQGIRQTEPSGVPSSLIYSADAQSCLTVFLHLLRQNVKLCFQKSGKIGKSTENTTKMPSERGFQMGHTMTAQHQSDTLLHRLNTLPPKRYGVFLLNDDYTTMEFVVEILTEIFMLGQEQAVAVMLLVHHEGKGLCGTYTRDIAQTKQQQVMQRAKAEGHPLQCIVEEI</sequence>
<dbReference type="PANTHER" id="PTHR33473">
    <property type="entry name" value="ATP-DEPENDENT CLP PROTEASE ADAPTER PROTEIN CLPS1, CHLOROPLASTIC"/>
    <property type="match status" value="1"/>
</dbReference>
<evidence type="ECO:0000313" key="5">
    <source>
        <dbReference type="Proteomes" id="UP000182715"/>
    </source>
</evidence>
<evidence type="ECO:0000259" key="3">
    <source>
        <dbReference type="Pfam" id="PF02617"/>
    </source>
</evidence>
<evidence type="ECO:0000256" key="2">
    <source>
        <dbReference type="SAM" id="MobiDB-lite"/>
    </source>
</evidence>
<organism evidence="4 5">
    <name type="scientific">Neisseria meningitidis serogroup B</name>
    <dbReference type="NCBI Taxonomy" id="491"/>
    <lineage>
        <taxon>Bacteria</taxon>
        <taxon>Pseudomonadati</taxon>
        <taxon>Pseudomonadota</taxon>
        <taxon>Betaproteobacteria</taxon>
        <taxon>Neisseriales</taxon>
        <taxon>Neisseriaceae</taxon>
        <taxon>Neisseria</taxon>
    </lineage>
</organism>
<dbReference type="SUPFAM" id="SSF54736">
    <property type="entry name" value="ClpS-like"/>
    <property type="match status" value="1"/>
</dbReference>
<comment type="subunit">
    <text evidence="1">Binds to the N-terminal domain of the chaperone ClpA.</text>
</comment>
<dbReference type="InterPro" id="IPR022935">
    <property type="entry name" value="ClpS"/>
</dbReference>
<name>A0A0H5QAP9_NEIMI</name>
<dbReference type="NCBIfam" id="NF000672">
    <property type="entry name" value="PRK00033.1-5"/>
    <property type="match status" value="1"/>
</dbReference>
<keyword evidence="4" id="KW-0378">Hydrolase</keyword>
<dbReference type="Proteomes" id="UP000182715">
    <property type="component" value="Unassembled WGS sequence"/>
</dbReference>
<dbReference type="GO" id="GO:0030163">
    <property type="term" value="P:protein catabolic process"/>
    <property type="evidence" value="ECO:0007669"/>
    <property type="project" value="InterPro"/>
</dbReference>
<evidence type="ECO:0000313" key="4">
    <source>
        <dbReference type="EMBL" id="CRY99074.1"/>
    </source>
</evidence>
<dbReference type="InterPro" id="IPR003769">
    <property type="entry name" value="ClpS_core"/>
</dbReference>
<protein>
    <recommendedName>
        <fullName evidence="1">ATP-dependent Clp protease adapter protein ClpS</fullName>
    </recommendedName>
</protein>
<dbReference type="GO" id="GO:0008233">
    <property type="term" value="F:peptidase activity"/>
    <property type="evidence" value="ECO:0007669"/>
    <property type="project" value="UniProtKB-KW"/>
</dbReference>